<dbReference type="GO" id="GO:0003700">
    <property type="term" value="F:DNA-binding transcription factor activity"/>
    <property type="evidence" value="ECO:0007669"/>
    <property type="project" value="InterPro"/>
</dbReference>
<evidence type="ECO:0000313" key="7">
    <source>
        <dbReference type="Proteomes" id="UP000678545"/>
    </source>
</evidence>
<name>A0A941IDN2_9BURK</name>
<sequence length="294" mass="32679">MPIELRQLRYFVAVAEEKHFGRAAQKLHMTQPPLSQAILALEAEIGTPLFLRNTRNTQLTAAGNALLPEANRLIAQAHQLPSIALRAASGETGELRLAFISIADYSILPPVLREFRHQHGSVKIELQERTSDQQFNLLERGEIDAGLLIPPIPEHLRHLLEFQRLRSEKLLIALPENSPNRAKPDSLASYKNLPLILFPRKIAPAFHDTILGSFRSAGITPNIEQEAIQMQTIVALVSAGMGMALVPESMANLKRAGVRYQAMQNPCPTVEIGVAWRRDNPSPVLQAFLNLLEK</sequence>
<dbReference type="AlphaFoldDB" id="A0A941IDN2"/>
<evidence type="ECO:0000256" key="2">
    <source>
        <dbReference type="ARBA" id="ARBA00023015"/>
    </source>
</evidence>
<dbReference type="Proteomes" id="UP000678545">
    <property type="component" value="Unassembled WGS sequence"/>
</dbReference>
<comment type="similarity">
    <text evidence="1">Belongs to the LysR transcriptional regulatory family.</text>
</comment>
<dbReference type="PANTHER" id="PTHR30346">
    <property type="entry name" value="TRANSCRIPTIONAL DUAL REGULATOR HCAR-RELATED"/>
    <property type="match status" value="1"/>
</dbReference>
<evidence type="ECO:0000256" key="1">
    <source>
        <dbReference type="ARBA" id="ARBA00009437"/>
    </source>
</evidence>
<dbReference type="Pfam" id="PF03466">
    <property type="entry name" value="LysR_substrate"/>
    <property type="match status" value="1"/>
</dbReference>
<dbReference type="GO" id="GO:0032993">
    <property type="term" value="C:protein-DNA complex"/>
    <property type="evidence" value="ECO:0007669"/>
    <property type="project" value="TreeGrafter"/>
</dbReference>
<gene>
    <name evidence="6" type="ORF">KDM90_09150</name>
</gene>
<dbReference type="Gene3D" id="1.10.10.10">
    <property type="entry name" value="Winged helix-like DNA-binding domain superfamily/Winged helix DNA-binding domain"/>
    <property type="match status" value="1"/>
</dbReference>
<dbReference type="InterPro" id="IPR000847">
    <property type="entry name" value="LysR_HTH_N"/>
</dbReference>
<dbReference type="InterPro" id="IPR036390">
    <property type="entry name" value="WH_DNA-bd_sf"/>
</dbReference>
<evidence type="ECO:0000259" key="5">
    <source>
        <dbReference type="PROSITE" id="PS50931"/>
    </source>
</evidence>
<dbReference type="PANTHER" id="PTHR30346:SF0">
    <property type="entry name" value="HCA OPERON TRANSCRIPTIONAL ACTIVATOR HCAR"/>
    <property type="match status" value="1"/>
</dbReference>
<keyword evidence="3" id="KW-0238">DNA-binding</keyword>
<dbReference type="InterPro" id="IPR036388">
    <property type="entry name" value="WH-like_DNA-bd_sf"/>
</dbReference>
<dbReference type="PROSITE" id="PS50931">
    <property type="entry name" value="HTH_LYSR"/>
    <property type="match status" value="1"/>
</dbReference>
<feature type="domain" description="HTH lysR-type" evidence="5">
    <location>
        <begin position="3"/>
        <end position="60"/>
    </location>
</feature>
<dbReference type="SUPFAM" id="SSF46785">
    <property type="entry name" value="Winged helix' DNA-binding domain"/>
    <property type="match status" value="1"/>
</dbReference>
<dbReference type="SUPFAM" id="SSF53850">
    <property type="entry name" value="Periplasmic binding protein-like II"/>
    <property type="match status" value="1"/>
</dbReference>
<dbReference type="RefSeq" id="WP_212675293.1">
    <property type="nucleotide sequence ID" value="NZ_JAGSPJ010000003.1"/>
</dbReference>
<dbReference type="Pfam" id="PF00126">
    <property type="entry name" value="HTH_1"/>
    <property type="match status" value="1"/>
</dbReference>
<dbReference type="FunFam" id="1.10.10.10:FF:000001">
    <property type="entry name" value="LysR family transcriptional regulator"/>
    <property type="match status" value="1"/>
</dbReference>
<reference evidence="6" key="1">
    <citation type="submission" date="2021-04" db="EMBL/GenBank/DDBJ databases">
        <title>novel species isolated from subtropical streams in China.</title>
        <authorList>
            <person name="Lu H."/>
        </authorList>
    </citation>
    <scope>NUCLEOTIDE SEQUENCE</scope>
    <source>
        <strain evidence="6">FT137W</strain>
    </source>
</reference>
<evidence type="ECO:0000313" key="6">
    <source>
        <dbReference type="EMBL" id="MBR7800163.1"/>
    </source>
</evidence>
<evidence type="ECO:0000256" key="3">
    <source>
        <dbReference type="ARBA" id="ARBA00023125"/>
    </source>
</evidence>
<comment type="caution">
    <text evidence="6">The sequence shown here is derived from an EMBL/GenBank/DDBJ whole genome shotgun (WGS) entry which is preliminary data.</text>
</comment>
<protein>
    <submittedName>
        <fullName evidence="6">LysR family transcriptional regulator</fullName>
    </submittedName>
</protein>
<keyword evidence="4" id="KW-0804">Transcription</keyword>
<proteinExistence type="inferred from homology"/>
<organism evidence="6 7">
    <name type="scientific">Undibacterium fentianense</name>
    <dbReference type="NCBI Taxonomy" id="2828728"/>
    <lineage>
        <taxon>Bacteria</taxon>
        <taxon>Pseudomonadati</taxon>
        <taxon>Pseudomonadota</taxon>
        <taxon>Betaproteobacteria</taxon>
        <taxon>Burkholderiales</taxon>
        <taxon>Oxalobacteraceae</taxon>
        <taxon>Undibacterium</taxon>
    </lineage>
</organism>
<accession>A0A941IDN2</accession>
<dbReference type="GO" id="GO:0003677">
    <property type="term" value="F:DNA binding"/>
    <property type="evidence" value="ECO:0007669"/>
    <property type="project" value="UniProtKB-KW"/>
</dbReference>
<dbReference type="Gene3D" id="3.40.190.10">
    <property type="entry name" value="Periplasmic binding protein-like II"/>
    <property type="match status" value="2"/>
</dbReference>
<dbReference type="InterPro" id="IPR005119">
    <property type="entry name" value="LysR_subst-bd"/>
</dbReference>
<keyword evidence="2" id="KW-0805">Transcription regulation</keyword>
<dbReference type="PRINTS" id="PR00039">
    <property type="entry name" value="HTHLYSR"/>
</dbReference>
<evidence type="ECO:0000256" key="4">
    <source>
        <dbReference type="ARBA" id="ARBA00023163"/>
    </source>
</evidence>
<keyword evidence="7" id="KW-1185">Reference proteome</keyword>
<dbReference type="EMBL" id="JAGSPJ010000003">
    <property type="protein sequence ID" value="MBR7800163.1"/>
    <property type="molecule type" value="Genomic_DNA"/>
</dbReference>